<protein>
    <submittedName>
        <fullName evidence="1">Uncharacterized protein</fullName>
    </submittedName>
</protein>
<organism evidence="1 2">
    <name type="scientific">Methanosarcina mazei SarPi</name>
    <dbReference type="NCBI Taxonomy" id="1434115"/>
    <lineage>
        <taxon>Archaea</taxon>
        <taxon>Methanobacteriati</taxon>
        <taxon>Methanobacteriota</taxon>
        <taxon>Stenosarchaea group</taxon>
        <taxon>Methanomicrobia</taxon>
        <taxon>Methanosarcinales</taxon>
        <taxon>Methanosarcinaceae</taxon>
        <taxon>Methanosarcina</taxon>
    </lineage>
</organism>
<sequence>MELKDLNNFVQAANEEQLKAFGFLGQWMMENVPRYCTCASKCNQNCELAKALGEALATAGQRLQGQ</sequence>
<dbReference type="EMBL" id="CP009511">
    <property type="protein sequence ID" value="AKB61601.1"/>
    <property type="molecule type" value="Genomic_DNA"/>
</dbReference>
<evidence type="ECO:0000313" key="2">
    <source>
        <dbReference type="Proteomes" id="UP000033116"/>
    </source>
</evidence>
<dbReference type="HOGENOM" id="CLU_2820787_0_0_2"/>
<dbReference type="AlphaFoldDB" id="A0A0E3LSD9"/>
<dbReference type="GeneID" id="24864822"/>
<accession>A0A0E3LSD9</accession>
<dbReference type="RefSeq" id="WP_011034887.1">
    <property type="nucleotide sequence ID" value="NZ_CP009511.1"/>
</dbReference>
<name>A0A0E3LSD9_METMZ</name>
<proteinExistence type="predicted"/>
<reference evidence="1 2" key="1">
    <citation type="submission" date="2014-07" db="EMBL/GenBank/DDBJ databases">
        <title>Methanogenic archaea and the global carbon cycle.</title>
        <authorList>
            <person name="Henriksen J.R."/>
            <person name="Luke J."/>
            <person name="Reinhart S."/>
            <person name="Benedict M.N."/>
            <person name="Youngblut N.D."/>
            <person name="Metcalf M.E."/>
            <person name="Whitaker R.J."/>
            <person name="Metcalf W.W."/>
        </authorList>
    </citation>
    <scope>NUCLEOTIDE SEQUENCE [LARGE SCALE GENOMIC DNA]</scope>
    <source>
        <strain evidence="1 2">SarPi</strain>
    </source>
</reference>
<evidence type="ECO:0000313" key="1">
    <source>
        <dbReference type="EMBL" id="AKB61601.1"/>
    </source>
</evidence>
<dbReference type="Proteomes" id="UP000033116">
    <property type="component" value="Chromosome"/>
</dbReference>
<dbReference type="PATRIC" id="fig|1434115.4.peg.2062"/>
<gene>
    <name evidence="1" type="ORF">MSMAP_1616</name>
</gene>